<dbReference type="InterPro" id="IPR007419">
    <property type="entry name" value="BFD-like_2Fe2S-bd_dom"/>
</dbReference>
<evidence type="ECO:0000256" key="3">
    <source>
        <dbReference type="ARBA" id="ARBA00022723"/>
    </source>
</evidence>
<evidence type="ECO:0000256" key="1">
    <source>
        <dbReference type="ARBA" id="ARBA00022448"/>
    </source>
</evidence>
<protein>
    <recommendedName>
        <fullName evidence="8">Bacterioferritin-associated ferredoxin</fullName>
    </recommendedName>
</protein>
<feature type="domain" description="BFD-like [2Fe-2S]-binding" evidence="10">
    <location>
        <begin position="2"/>
        <end position="42"/>
    </location>
</feature>
<dbReference type="EMBL" id="FQUJ01000019">
    <property type="protein sequence ID" value="SHF71916.1"/>
    <property type="molecule type" value="Genomic_DNA"/>
</dbReference>
<dbReference type="InterPro" id="IPR052371">
    <property type="entry name" value="BFD-associated_ferredoxin"/>
</dbReference>
<dbReference type="STRING" id="1121942.SAMN02745148_03378"/>
<dbReference type="PANTHER" id="PTHR37424">
    <property type="entry name" value="BACTERIOFERRITIN-ASSOCIATED FERREDOXIN"/>
    <property type="match status" value="1"/>
</dbReference>
<dbReference type="OrthoDB" id="9815350at2"/>
<keyword evidence="2" id="KW-0001">2Fe-2S</keyword>
<evidence type="ECO:0000256" key="4">
    <source>
        <dbReference type="ARBA" id="ARBA00022982"/>
    </source>
</evidence>
<proteinExistence type="inferred from homology"/>
<evidence type="ECO:0000256" key="2">
    <source>
        <dbReference type="ARBA" id="ARBA00022714"/>
    </source>
</evidence>
<evidence type="ECO:0000256" key="9">
    <source>
        <dbReference type="ARBA" id="ARBA00046332"/>
    </source>
</evidence>
<evidence type="ECO:0000256" key="8">
    <source>
        <dbReference type="ARBA" id="ARBA00039386"/>
    </source>
</evidence>
<evidence type="ECO:0000313" key="11">
    <source>
        <dbReference type="EMBL" id="SHF71916.1"/>
    </source>
</evidence>
<organism evidence="11 12">
    <name type="scientific">Modicisalibacter ilicicola DSM 19980</name>
    <dbReference type="NCBI Taxonomy" id="1121942"/>
    <lineage>
        <taxon>Bacteria</taxon>
        <taxon>Pseudomonadati</taxon>
        <taxon>Pseudomonadota</taxon>
        <taxon>Gammaproteobacteria</taxon>
        <taxon>Oceanospirillales</taxon>
        <taxon>Halomonadaceae</taxon>
        <taxon>Modicisalibacter</taxon>
    </lineage>
</organism>
<keyword evidence="5" id="KW-0408">Iron</keyword>
<dbReference type="Gene3D" id="1.10.10.1100">
    <property type="entry name" value="BFD-like [2Fe-2S]-binding domain"/>
    <property type="match status" value="1"/>
</dbReference>
<dbReference type="InterPro" id="IPR041854">
    <property type="entry name" value="BFD-like_2Fe2S-bd_dom_sf"/>
</dbReference>
<sequence length="67" mass="7438">MYVCLCKRVSDQTIQRVVAEGARSWREVREQTGCGTQCGKCACMGKSVTQDALAREMFDEAQLAYAV</sequence>
<dbReference type="RefSeq" id="WP_072825004.1">
    <property type="nucleotide sequence ID" value="NZ_FQUJ01000019.1"/>
</dbReference>
<dbReference type="PANTHER" id="PTHR37424:SF1">
    <property type="entry name" value="BACTERIOFERRITIN-ASSOCIATED FERREDOXIN"/>
    <property type="match status" value="1"/>
</dbReference>
<evidence type="ECO:0000256" key="7">
    <source>
        <dbReference type="ARBA" id="ARBA00034078"/>
    </source>
</evidence>
<name>A0A1M5DYC8_9GAMM</name>
<gene>
    <name evidence="11" type="ORF">SAMN02745148_03378</name>
</gene>
<reference evidence="11 12" key="1">
    <citation type="submission" date="2016-11" db="EMBL/GenBank/DDBJ databases">
        <authorList>
            <person name="Jaros S."/>
            <person name="Januszkiewicz K."/>
            <person name="Wedrychowicz H."/>
        </authorList>
    </citation>
    <scope>NUCLEOTIDE SEQUENCE [LARGE SCALE GENOMIC DNA]</scope>
    <source>
        <strain evidence="11 12">DSM 19980</strain>
    </source>
</reference>
<comment type="similarity">
    <text evidence="9">Belongs to the Bfd family.</text>
</comment>
<dbReference type="Proteomes" id="UP000184346">
    <property type="component" value="Unassembled WGS sequence"/>
</dbReference>
<accession>A0A1M5DYC8</accession>
<comment type="cofactor">
    <cofactor evidence="7">
        <name>[2Fe-2S] cluster</name>
        <dbReference type="ChEBI" id="CHEBI:190135"/>
    </cofactor>
</comment>
<evidence type="ECO:0000256" key="6">
    <source>
        <dbReference type="ARBA" id="ARBA00023014"/>
    </source>
</evidence>
<evidence type="ECO:0000313" key="12">
    <source>
        <dbReference type="Proteomes" id="UP000184346"/>
    </source>
</evidence>
<evidence type="ECO:0000256" key="5">
    <source>
        <dbReference type="ARBA" id="ARBA00023004"/>
    </source>
</evidence>
<keyword evidence="1" id="KW-0813">Transport</keyword>
<evidence type="ECO:0000259" key="10">
    <source>
        <dbReference type="Pfam" id="PF04324"/>
    </source>
</evidence>
<keyword evidence="3" id="KW-0479">Metal-binding</keyword>
<dbReference type="Pfam" id="PF04324">
    <property type="entry name" value="Fer2_BFD"/>
    <property type="match status" value="1"/>
</dbReference>
<dbReference type="GO" id="GO:0046872">
    <property type="term" value="F:metal ion binding"/>
    <property type="evidence" value="ECO:0007669"/>
    <property type="project" value="UniProtKB-KW"/>
</dbReference>
<keyword evidence="6" id="KW-0411">Iron-sulfur</keyword>
<keyword evidence="12" id="KW-1185">Reference proteome</keyword>
<dbReference type="GO" id="GO:0051537">
    <property type="term" value="F:2 iron, 2 sulfur cluster binding"/>
    <property type="evidence" value="ECO:0007669"/>
    <property type="project" value="UniProtKB-KW"/>
</dbReference>
<dbReference type="AlphaFoldDB" id="A0A1M5DYC8"/>
<keyword evidence="4" id="KW-0249">Electron transport</keyword>